<evidence type="ECO:0000313" key="2">
    <source>
        <dbReference type="Proteomes" id="UP000005307"/>
    </source>
</evidence>
<dbReference type="NCBIfam" id="TIGR04122">
    <property type="entry name" value="Xnuc_lig_assoc"/>
    <property type="match status" value="1"/>
</dbReference>
<dbReference type="InterPro" id="IPR026360">
    <property type="entry name" value="Xnuc_lig_assoc"/>
</dbReference>
<dbReference type="EMBL" id="CP003740">
    <property type="protein sequence ID" value="AGI67186.1"/>
    <property type="molecule type" value="Genomic_DNA"/>
</dbReference>
<dbReference type="Gene3D" id="3.60.15.10">
    <property type="entry name" value="Ribonuclease Z/Hydroxyacylglutathione hydrolase-like"/>
    <property type="match status" value="1"/>
</dbReference>
<keyword evidence="2" id="KW-1185">Reference proteome</keyword>
<protein>
    <recommendedName>
        <fullName evidence="3">mRNA 3-end processing factor</fullName>
    </recommendedName>
</protein>
<dbReference type="PANTHER" id="PTHR11203:SF49">
    <property type="entry name" value="BLL1145 PROTEIN"/>
    <property type="match status" value="1"/>
</dbReference>
<dbReference type="HOGENOM" id="CLU_050517_1_0_5"/>
<dbReference type="GO" id="GO:0004521">
    <property type="term" value="F:RNA endonuclease activity"/>
    <property type="evidence" value="ECO:0007669"/>
    <property type="project" value="TreeGrafter"/>
</dbReference>
<proteinExistence type="predicted"/>
<sequence length="397" mass="42928">MYSPAALAPTPVPVNSLFASHSPLLTPSDHITEGRTTSPVHLGQKKRASFLHKAHYHCNMSDLLTFTPEGIYCAAGDFHIDPWLPVPRALITHGHADHSRVGMGSYVATKTAAPVMQHRLGDVQIDTVKYGEVTAHNGVNVSFHPAGHVPGSAQIRVEHKGEIWVASGDYKTVDDGLSEPFEPVPCHAFITESTFGLPVFNWTPQDILAGQINDWWAGNAANGVFSLMSCYALGKAQRLLRTVDPSIGSILTHGAIENTNAILRAQGITLPDTTLVTPDLDVKAHKGALVLATPSALNSTWARRFKPSSSAFASGWMAMRGVRRRRAADRGFIVSDHADWAGLNDAIKATGAERIFVTHGYTSVFSRWLCEQGYDAKIVQTEFGTDTDANDGDGDTQ</sequence>
<dbReference type="PANTHER" id="PTHR11203">
    <property type="entry name" value="CLEAVAGE AND POLYADENYLATION SPECIFICITY FACTOR FAMILY MEMBER"/>
    <property type="match status" value="1"/>
</dbReference>
<dbReference type="Proteomes" id="UP000005307">
    <property type="component" value="Chromosome"/>
</dbReference>
<accession>M9R9X0</accession>
<dbReference type="STRING" id="391626.OAN307_c15120"/>
<evidence type="ECO:0000313" key="1">
    <source>
        <dbReference type="EMBL" id="AGI67186.1"/>
    </source>
</evidence>
<reference evidence="1 2" key="1">
    <citation type="journal article" date="2013" name="PLoS ONE">
        <title>Poles Apart: Arctic and Antarctic Octadecabacter strains Share High Genome Plasticity and a New Type of Xanthorhodopsin.</title>
        <authorList>
            <person name="Vollmers J."/>
            <person name="Voget S."/>
            <person name="Dietrich S."/>
            <person name="Gollnow K."/>
            <person name="Smits M."/>
            <person name="Meyer K."/>
            <person name="Brinkhoff T."/>
            <person name="Simon M."/>
            <person name="Daniel R."/>
        </authorList>
    </citation>
    <scope>NUCLEOTIDE SEQUENCE [LARGE SCALE GENOMIC DNA]</scope>
    <source>
        <strain evidence="1 2">307</strain>
    </source>
</reference>
<dbReference type="SUPFAM" id="SSF56281">
    <property type="entry name" value="Metallo-hydrolase/oxidoreductase"/>
    <property type="match status" value="1"/>
</dbReference>
<evidence type="ECO:0008006" key="3">
    <source>
        <dbReference type="Google" id="ProtNLM"/>
    </source>
</evidence>
<dbReference type="eggNOG" id="COG1236">
    <property type="taxonomic scope" value="Bacteria"/>
</dbReference>
<dbReference type="KEGG" id="oat:OAN307_c15120"/>
<dbReference type="AlphaFoldDB" id="M9R9X0"/>
<organism evidence="1 2">
    <name type="scientific">Octadecabacter antarcticus 307</name>
    <dbReference type="NCBI Taxonomy" id="391626"/>
    <lineage>
        <taxon>Bacteria</taxon>
        <taxon>Pseudomonadati</taxon>
        <taxon>Pseudomonadota</taxon>
        <taxon>Alphaproteobacteria</taxon>
        <taxon>Rhodobacterales</taxon>
        <taxon>Roseobacteraceae</taxon>
        <taxon>Octadecabacter</taxon>
    </lineage>
</organism>
<name>M9R9X0_9RHOB</name>
<gene>
    <name evidence="1" type="ORF">OAN307_c15120</name>
</gene>
<dbReference type="InterPro" id="IPR036866">
    <property type="entry name" value="RibonucZ/Hydroxyglut_hydro"/>
</dbReference>
<dbReference type="InterPro" id="IPR050698">
    <property type="entry name" value="MBL"/>
</dbReference>